<feature type="domain" description="DZIP3-like HEPN" evidence="4">
    <location>
        <begin position="61"/>
        <end position="197"/>
    </location>
</feature>
<dbReference type="EMBL" id="CAJPWZ010002227">
    <property type="protein sequence ID" value="CAG2234201.1"/>
    <property type="molecule type" value="Genomic_DNA"/>
</dbReference>
<dbReference type="PROSITE" id="PS50088">
    <property type="entry name" value="ANK_REPEAT"/>
    <property type="match status" value="24"/>
</dbReference>
<feature type="repeat" description="ANK" evidence="3">
    <location>
        <begin position="1807"/>
        <end position="1839"/>
    </location>
</feature>
<dbReference type="SMART" id="SM00248">
    <property type="entry name" value="ANK"/>
    <property type="match status" value="37"/>
</dbReference>
<comment type="caution">
    <text evidence="6">The sequence shown here is derived from an EMBL/GenBank/DDBJ whole genome shotgun (WGS) entry which is preliminary data.</text>
</comment>
<dbReference type="PROSITE" id="PS50297">
    <property type="entry name" value="ANK_REP_REGION"/>
    <property type="match status" value="14"/>
</dbReference>
<dbReference type="Proteomes" id="UP000683360">
    <property type="component" value="Unassembled WGS sequence"/>
</dbReference>
<dbReference type="Pfam" id="PF12796">
    <property type="entry name" value="Ank_2"/>
    <property type="match status" value="10"/>
</dbReference>
<dbReference type="Pfam" id="PF13637">
    <property type="entry name" value="Ank_4"/>
    <property type="match status" value="1"/>
</dbReference>
<evidence type="ECO:0000259" key="4">
    <source>
        <dbReference type="Pfam" id="PF18738"/>
    </source>
</evidence>
<dbReference type="OrthoDB" id="6137428at2759"/>
<feature type="repeat" description="ANK" evidence="3">
    <location>
        <begin position="1708"/>
        <end position="1740"/>
    </location>
</feature>
<keyword evidence="2 3" id="KW-0040">ANK repeat</keyword>
<organism evidence="6 7">
    <name type="scientific">Mytilus edulis</name>
    <name type="common">Blue mussel</name>
    <dbReference type="NCBI Taxonomy" id="6550"/>
    <lineage>
        <taxon>Eukaryota</taxon>
        <taxon>Metazoa</taxon>
        <taxon>Spiralia</taxon>
        <taxon>Lophotrochozoa</taxon>
        <taxon>Mollusca</taxon>
        <taxon>Bivalvia</taxon>
        <taxon>Autobranchia</taxon>
        <taxon>Pteriomorphia</taxon>
        <taxon>Mytilida</taxon>
        <taxon>Mytiloidea</taxon>
        <taxon>Mytilidae</taxon>
        <taxon>Mytilinae</taxon>
        <taxon>Mytilus</taxon>
    </lineage>
</organism>
<feature type="repeat" description="ANK" evidence="3">
    <location>
        <begin position="759"/>
        <end position="791"/>
    </location>
</feature>
<accession>A0A8S3TS38</accession>
<feature type="repeat" description="ANK" evidence="3">
    <location>
        <begin position="1873"/>
        <end position="1905"/>
    </location>
</feature>
<feature type="repeat" description="ANK" evidence="3">
    <location>
        <begin position="1392"/>
        <end position="1424"/>
    </location>
</feature>
<gene>
    <name evidence="6" type="ORF">MEDL_46837</name>
</gene>
<name>A0A8S3TS38_MYTED</name>
<reference evidence="6" key="1">
    <citation type="submission" date="2021-03" db="EMBL/GenBank/DDBJ databases">
        <authorList>
            <person name="Bekaert M."/>
        </authorList>
    </citation>
    <scope>NUCLEOTIDE SEQUENCE</scope>
</reference>
<evidence type="ECO:0000313" key="7">
    <source>
        <dbReference type="Proteomes" id="UP000683360"/>
    </source>
</evidence>
<keyword evidence="1" id="KW-0677">Repeat</keyword>
<evidence type="ECO:0000313" key="6">
    <source>
        <dbReference type="EMBL" id="CAG2234201.1"/>
    </source>
</evidence>
<feature type="repeat" description="ANK" evidence="3">
    <location>
        <begin position="1010"/>
        <end position="1042"/>
    </location>
</feature>
<evidence type="ECO:0000256" key="1">
    <source>
        <dbReference type="ARBA" id="ARBA00022737"/>
    </source>
</evidence>
<feature type="repeat" description="ANK" evidence="3">
    <location>
        <begin position="977"/>
        <end position="1009"/>
    </location>
</feature>
<feature type="repeat" description="ANK" evidence="3">
    <location>
        <begin position="1143"/>
        <end position="1175"/>
    </location>
</feature>
<feature type="repeat" description="ANK" evidence="3">
    <location>
        <begin position="1458"/>
        <end position="1490"/>
    </location>
</feature>
<feature type="repeat" description="ANK" evidence="3">
    <location>
        <begin position="825"/>
        <end position="857"/>
    </location>
</feature>
<dbReference type="InterPro" id="IPR002110">
    <property type="entry name" value="Ankyrin_rpt"/>
</dbReference>
<evidence type="ECO:0008006" key="8">
    <source>
        <dbReference type="Google" id="ProtNLM"/>
    </source>
</evidence>
<dbReference type="SUPFAM" id="SSF52540">
    <property type="entry name" value="P-loop containing nucleoside triphosphate hydrolases"/>
    <property type="match status" value="1"/>
</dbReference>
<feature type="repeat" description="ANK" evidence="3">
    <location>
        <begin position="1939"/>
        <end position="1971"/>
    </location>
</feature>
<evidence type="ECO:0000256" key="2">
    <source>
        <dbReference type="ARBA" id="ARBA00023043"/>
    </source>
</evidence>
<feature type="repeat" description="ANK" evidence="3">
    <location>
        <begin position="1176"/>
        <end position="1208"/>
    </location>
</feature>
<feature type="repeat" description="ANK" evidence="3">
    <location>
        <begin position="792"/>
        <end position="824"/>
    </location>
</feature>
<feature type="repeat" description="ANK" evidence="3">
    <location>
        <begin position="1242"/>
        <end position="1274"/>
    </location>
</feature>
<feature type="repeat" description="ANK" evidence="3">
    <location>
        <begin position="1209"/>
        <end position="1241"/>
    </location>
</feature>
<proteinExistence type="predicted"/>
<protein>
    <recommendedName>
        <fullName evidence="8">DZIP3-like HEPN domain-containing protein</fullName>
    </recommendedName>
</protein>
<dbReference type="InterPro" id="IPR049050">
    <property type="entry name" value="nSTAND3"/>
</dbReference>
<dbReference type="Gene3D" id="1.25.40.20">
    <property type="entry name" value="Ankyrin repeat-containing domain"/>
    <property type="match status" value="8"/>
</dbReference>
<evidence type="ECO:0000256" key="3">
    <source>
        <dbReference type="PROSITE-ProRule" id="PRU00023"/>
    </source>
</evidence>
<dbReference type="PANTHER" id="PTHR24126:SF14">
    <property type="entry name" value="ANK_REP_REGION DOMAIN-CONTAINING PROTEIN"/>
    <property type="match status" value="1"/>
</dbReference>
<dbReference type="Pfam" id="PF20720">
    <property type="entry name" value="nSTAND3"/>
    <property type="match status" value="1"/>
</dbReference>
<dbReference type="PANTHER" id="PTHR24126">
    <property type="entry name" value="ANKYRIN REPEAT, PH AND SEC7 DOMAIN CONTAINING PROTEIN SECG-RELATED"/>
    <property type="match status" value="1"/>
</dbReference>
<feature type="repeat" description="ANK" evidence="3">
    <location>
        <begin position="1110"/>
        <end position="1142"/>
    </location>
</feature>
<dbReference type="SUPFAM" id="SSF48403">
    <property type="entry name" value="Ankyrin repeat"/>
    <property type="match status" value="4"/>
</dbReference>
<dbReference type="Pfam" id="PF00023">
    <property type="entry name" value="Ank"/>
    <property type="match status" value="6"/>
</dbReference>
<evidence type="ECO:0000259" key="5">
    <source>
        <dbReference type="Pfam" id="PF20720"/>
    </source>
</evidence>
<dbReference type="Pfam" id="PF18738">
    <property type="entry name" value="HEPN_DZIP3"/>
    <property type="match status" value="1"/>
</dbReference>
<feature type="repeat" description="ANK" evidence="3">
    <location>
        <begin position="693"/>
        <end position="725"/>
    </location>
</feature>
<feature type="repeat" description="ANK" evidence="3">
    <location>
        <begin position="660"/>
        <end position="692"/>
    </location>
</feature>
<feature type="repeat" description="ANK" evidence="3">
    <location>
        <begin position="1906"/>
        <end position="1938"/>
    </location>
</feature>
<feature type="domain" description="Novel STAND NTPase 3" evidence="5">
    <location>
        <begin position="234"/>
        <end position="385"/>
    </location>
</feature>
<feature type="repeat" description="ANK" evidence="3">
    <location>
        <begin position="726"/>
        <end position="758"/>
    </location>
</feature>
<dbReference type="InterPro" id="IPR041249">
    <property type="entry name" value="HEPN_DZIP3"/>
</dbReference>
<feature type="repeat" description="ANK" evidence="3">
    <location>
        <begin position="1549"/>
        <end position="1581"/>
    </location>
</feature>
<dbReference type="InterPro" id="IPR027417">
    <property type="entry name" value="P-loop_NTPase"/>
</dbReference>
<feature type="repeat" description="ANK" evidence="3">
    <location>
        <begin position="1774"/>
        <end position="1806"/>
    </location>
</feature>
<sequence>MYRTRKRYIHFHYREMMTSINTDKTECSLTLEELNFLRTANLILRVAPHAVRIKFDKEFAPSRLQLELNKARYKVLEPLKKKKVINQAQWNSIFPASGTALSKTFDLTLLICLIRHLTPIPVSDSLPIPTDISEGADLSRLKYYRNKITHCDDGVLSDNQLNDYWTDISQAIERLGGNSLKQKCDELKVCKLDNNDREIITEIRNIERSHDPIPKGLKGIHIEIIKEWEKQKVVETRAIKHLIHLTKKANTVVAVGSSGCGKSTAIQYVALMLHHQQGFEIVPVPTPDYILQYFNPEHRQVFVVDDICGKSTIDINLINTTGRMSLEIKSMLKSNTVKILSSCRTHIYQDRIFKNIVFMATAICNLTSDFCLTKSERLLIAEMYLTNEEVKKIQVKIFEMYDFFPLLCNLFTKQTGKDVVAFFSNPVQIIIDDLQLLFNSSDQTTFATLFLFIAYNNDLHENLLSVKSDIKQVLAELFDNFQLQSNLSFQVIKYEIEKLCEAYIKKCRYIQFLHDKLFTIFASFCGKLKFDLVLNIAHTEVVRDRFMLKRLITEEMDTTEHFITIPETKETQYFERLLKDINDGFVENIFLNTQLKYAFFRQQLIKFLLDSGDIHKTVNLLNSEKLSTLLMSMARQGFSDMLTLLLSEHVDVNCNTGTDPFDTPLYIASSEGFVDTVKILLEHKANTDIMCIELKTSIYVATENGFSDIVKLLLYHKANPNIINKIKITALYVAVLNGNTSIVELLLSNNADPNIGSWGNVTPLIEASRNGHTIIVKLLLEYNADPNLKDKYNRIPLDIASEKGNPEIASLLLKYKSEINHRDEENVTPLLRALMSKNMDTAKILLENGASIDMCNDINMILFFDPVERGSIENGVADTVLTILKYKADRKNICGILETALFVASEKCFTNVVEFLLNHKANPNIESRGKIAPLYIASLKGHVAIVKLLLSHKANPNTGIVTLLLEYDADPNLRDKYSRIPLDIASEKGYTEIVSLLLKYKSETNHSDEDNVTPLLRALMANHTDTAKVLLEYGADYNICNEINITPFFVAIEKDNTEIVNMMLQYEVGENIKIRYDTIRFYLACKKGDITTVNSLIEQPIKVNSNDNEFNHSALHVACSNGHSNIVKILLNKNCDINIRDKYGATSLFISSFLGRTDIVKLLLDYEAHVNTIDIFGDTPVLVASMKGQIEIVRLLLTYKCDANIRNRRNETALYNASRAGNTDIVKLLIEHTDHLDMTNKDNETALYVASRDGNADIVHLLLQKHCNQDICNIDDKIPLLIACHNDHIQVVKLLLQNYWDQNIFYDNLGNALFISCTENRIHIMRLLLQHIYDHKKQKDIEAYRPLSTEMKGVDYINNISPNNQTCLDIVASHTGNIDILKLLIECKADLNICSPLCSASANGSIDIVNTLLKHNADPNICNNDKETSVYIAALRGHTEIVQLLLKYECNSNICNEENETPLFVAASEGNVEIVKMLLKHKCDPNICNTKHETPLFIAVACDHLEVVKLLLKESYRRTDKCQNNENMETGAAKSLFEQTCDSNIYNLENETPLFRASRNGNAKIVKLLLENNSDPNICNNKTESPLFIASCYNPNICYNDKETSVCKAAFRGHTEIVQLLLKYESASEGNVEIVKMLLKHKCDPNICNTKHETPLFIAVARSYLEVVKILLKERYGNAAFRASFEGFSEVVGLLLEHNCDPNICNKYEETPLHIAAAKGYIDVVRLLLKYKCDLNICNTDMETPLLKASNGAFSEIVELLLHNDCDANLFDKDNITPLYCASYQGQTEIAKLLLDYRCKIEVCDETDASPLYAATYFGHTEIVKYILNQNTDNDISIETYKKVLSTAVDNSNTAIVKLLMQNNCNPNICNDDYETPLSTASKNGRTDIVRLLLIYKCDPNICNKDSESPLFKASFEGFSEIVELLLQNNCDPNLSDKYNQSPLHIASRRGHTGIVELLLRYNCNSSLRTQRNESALDIASELNHTEIMLLLKRENKRIRREEKKKCKIS</sequence>
<feature type="repeat" description="ANK" evidence="3">
    <location>
        <begin position="1425"/>
        <end position="1457"/>
    </location>
</feature>
<dbReference type="InterPro" id="IPR036770">
    <property type="entry name" value="Ankyrin_rpt-contain_sf"/>
</dbReference>
<feature type="repeat" description="ANK" evidence="3">
    <location>
        <begin position="929"/>
        <end position="957"/>
    </location>
</feature>
<keyword evidence="7" id="KW-1185">Reference proteome</keyword>